<dbReference type="EMBL" id="JBHSFV010000020">
    <property type="protein sequence ID" value="MFC4636458.1"/>
    <property type="molecule type" value="Genomic_DNA"/>
</dbReference>
<keyword evidence="1" id="KW-0812">Transmembrane</keyword>
<reference evidence="3" key="1">
    <citation type="journal article" date="2019" name="Int. J. Syst. Evol. Microbiol.">
        <title>The Global Catalogue of Microorganisms (GCM) 10K type strain sequencing project: providing services to taxonomists for standard genome sequencing and annotation.</title>
        <authorList>
            <consortium name="The Broad Institute Genomics Platform"/>
            <consortium name="The Broad Institute Genome Sequencing Center for Infectious Disease"/>
            <person name="Wu L."/>
            <person name="Ma J."/>
        </authorList>
    </citation>
    <scope>NUCLEOTIDE SEQUENCE [LARGE SCALE GENOMIC DNA]</scope>
    <source>
        <strain evidence="3">YJ-61-S</strain>
    </source>
</reference>
<dbReference type="RefSeq" id="WP_379982672.1">
    <property type="nucleotide sequence ID" value="NZ_JBHSFV010000020.1"/>
</dbReference>
<protein>
    <submittedName>
        <fullName evidence="2">Type II secretion system protein J</fullName>
    </submittedName>
</protein>
<keyword evidence="3" id="KW-1185">Reference proteome</keyword>
<evidence type="ECO:0000256" key="1">
    <source>
        <dbReference type="SAM" id="Phobius"/>
    </source>
</evidence>
<keyword evidence="1" id="KW-0472">Membrane</keyword>
<sequence>MTQKHKIPAFTLSEILVVLAITSIVIAIAFTVLRLVTKQFTTMRARYEERTEVTKFKQQLLFDFEKGSIAFWDEKQQELDIIVQDETIQYQIAPDYVLRDRDTIPFTIQNTRFYYKGDQIEEGVTDGLELTLMISNSPIVFFVSRKVDAQQTIQEVWD</sequence>
<organism evidence="2 3">
    <name type="scientific">Dokdonia ponticola</name>
    <dbReference type="NCBI Taxonomy" id="2041041"/>
    <lineage>
        <taxon>Bacteria</taxon>
        <taxon>Pseudomonadati</taxon>
        <taxon>Bacteroidota</taxon>
        <taxon>Flavobacteriia</taxon>
        <taxon>Flavobacteriales</taxon>
        <taxon>Flavobacteriaceae</taxon>
        <taxon>Dokdonia</taxon>
    </lineage>
</organism>
<dbReference type="Pfam" id="PF07963">
    <property type="entry name" value="N_methyl"/>
    <property type="match status" value="1"/>
</dbReference>
<evidence type="ECO:0000313" key="2">
    <source>
        <dbReference type="EMBL" id="MFC4636458.1"/>
    </source>
</evidence>
<evidence type="ECO:0000313" key="3">
    <source>
        <dbReference type="Proteomes" id="UP001596043"/>
    </source>
</evidence>
<name>A0ABV9I2P9_9FLAO</name>
<keyword evidence="1" id="KW-1133">Transmembrane helix</keyword>
<gene>
    <name evidence="2" type="ORF">ACFO3O_21305</name>
</gene>
<accession>A0ABV9I2P9</accession>
<feature type="transmembrane region" description="Helical" evidence="1">
    <location>
        <begin position="15"/>
        <end position="36"/>
    </location>
</feature>
<comment type="caution">
    <text evidence="2">The sequence shown here is derived from an EMBL/GenBank/DDBJ whole genome shotgun (WGS) entry which is preliminary data.</text>
</comment>
<dbReference type="InterPro" id="IPR012902">
    <property type="entry name" value="N_methyl_site"/>
</dbReference>
<proteinExistence type="predicted"/>
<dbReference type="Proteomes" id="UP001596043">
    <property type="component" value="Unassembled WGS sequence"/>
</dbReference>